<sequence length="33" mass="3180">RGRCGSTGSCTRRATSASTEAGQRASSPPAAAA</sequence>
<evidence type="ECO:0000256" key="1">
    <source>
        <dbReference type="SAM" id="MobiDB-lite"/>
    </source>
</evidence>
<name>A0A061RVC3_9CHLO</name>
<feature type="non-terminal residue" evidence="2">
    <location>
        <position position="1"/>
    </location>
</feature>
<feature type="region of interest" description="Disordered" evidence="1">
    <location>
        <begin position="1"/>
        <end position="33"/>
    </location>
</feature>
<proteinExistence type="predicted"/>
<feature type="compositionally biased region" description="Polar residues" evidence="1">
    <location>
        <begin position="1"/>
        <end position="26"/>
    </location>
</feature>
<dbReference type="AlphaFoldDB" id="A0A061RVC3"/>
<organism evidence="2">
    <name type="scientific">Tetraselmis sp. GSL018</name>
    <dbReference type="NCBI Taxonomy" id="582737"/>
    <lineage>
        <taxon>Eukaryota</taxon>
        <taxon>Viridiplantae</taxon>
        <taxon>Chlorophyta</taxon>
        <taxon>core chlorophytes</taxon>
        <taxon>Chlorodendrophyceae</taxon>
        <taxon>Chlorodendrales</taxon>
        <taxon>Chlorodendraceae</taxon>
        <taxon>Tetraselmis</taxon>
    </lineage>
</organism>
<protein>
    <submittedName>
        <fullName evidence="2">Uncharacterized protein</fullName>
    </submittedName>
</protein>
<gene>
    <name evidence="2" type="ORF">TSPGSL018_25230</name>
</gene>
<dbReference type="EMBL" id="GBEZ01011047">
    <property type="protein sequence ID" value="JAC74699.1"/>
    <property type="molecule type" value="Transcribed_RNA"/>
</dbReference>
<accession>A0A061RVC3</accession>
<evidence type="ECO:0000313" key="2">
    <source>
        <dbReference type="EMBL" id="JAC74699.1"/>
    </source>
</evidence>
<reference evidence="2" key="1">
    <citation type="submission" date="2014-05" db="EMBL/GenBank/DDBJ databases">
        <title>The transcriptome of the halophilic microalga Tetraselmis sp. GSL018 isolated from the Great Salt Lake, Utah.</title>
        <authorList>
            <person name="Jinkerson R.E."/>
            <person name="D'Adamo S."/>
            <person name="Posewitz M.C."/>
        </authorList>
    </citation>
    <scope>NUCLEOTIDE SEQUENCE</scope>
    <source>
        <strain evidence="2">GSL018</strain>
    </source>
</reference>